<accession>A0ABU0R2N1</accession>
<sequence>MSRQEVHHPAVQDARGFALDVVHALRAGHTSAAEALAANLLDSILQRHFDKAARIQLTKNDFKTKGIKFNLDDCKFKVACTFAPVWYAHAKYFPRNGDPSRAPSAATPAHTVSPERSPRGSTRCPPSCWSPR</sequence>
<organism evidence="2 3">
    <name type="scientific">Streptomyces africanus</name>
    <dbReference type="NCBI Taxonomy" id="231024"/>
    <lineage>
        <taxon>Bacteria</taxon>
        <taxon>Bacillati</taxon>
        <taxon>Actinomycetota</taxon>
        <taxon>Actinomycetes</taxon>
        <taxon>Kitasatosporales</taxon>
        <taxon>Streptomycetaceae</taxon>
        <taxon>Streptomyces</taxon>
    </lineage>
</organism>
<evidence type="ECO:0000313" key="3">
    <source>
        <dbReference type="Proteomes" id="UP001232755"/>
    </source>
</evidence>
<name>A0ABU0R2N1_9ACTN</name>
<comment type="caution">
    <text evidence="2">The sequence shown here is derived from an EMBL/GenBank/DDBJ whole genome shotgun (WGS) entry which is preliminary data.</text>
</comment>
<evidence type="ECO:0000313" key="2">
    <source>
        <dbReference type="EMBL" id="MDQ0753924.1"/>
    </source>
</evidence>
<evidence type="ECO:0000256" key="1">
    <source>
        <dbReference type="SAM" id="MobiDB-lite"/>
    </source>
</evidence>
<dbReference type="RefSeq" id="WP_307180126.1">
    <property type="nucleotide sequence ID" value="NZ_JAUSYP010000001.1"/>
</dbReference>
<proteinExistence type="predicted"/>
<reference evidence="2 3" key="1">
    <citation type="submission" date="2023-07" db="EMBL/GenBank/DDBJ databases">
        <title>Comparative genomics of wheat-associated soil bacteria to identify genetic determinants of phenazine resistance.</title>
        <authorList>
            <person name="Mouncey N."/>
        </authorList>
    </citation>
    <scope>NUCLEOTIDE SEQUENCE [LARGE SCALE GENOMIC DNA]</scope>
    <source>
        <strain evidence="2 3">B3I12</strain>
    </source>
</reference>
<dbReference type="Proteomes" id="UP001232755">
    <property type="component" value="Unassembled WGS sequence"/>
</dbReference>
<protein>
    <submittedName>
        <fullName evidence="2">Uncharacterized protein</fullName>
    </submittedName>
</protein>
<gene>
    <name evidence="2" type="ORF">QF034_008155</name>
</gene>
<dbReference type="EMBL" id="JAUSYP010000001">
    <property type="protein sequence ID" value="MDQ0753924.1"/>
    <property type="molecule type" value="Genomic_DNA"/>
</dbReference>
<keyword evidence="3" id="KW-1185">Reference proteome</keyword>
<feature type="region of interest" description="Disordered" evidence="1">
    <location>
        <begin position="97"/>
        <end position="132"/>
    </location>
</feature>